<dbReference type="InterPro" id="IPR053176">
    <property type="entry name" value="T6SS_TssE1-like"/>
</dbReference>
<accession>A0AAW7X2S8</accession>
<organism evidence="2 3">
    <name type="scientific">Saccharophagus degradans</name>
    <dbReference type="NCBI Taxonomy" id="86304"/>
    <lineage>
        <taxon>Bacteria</taxon>
        <taxon>Pseudomonadati</taxon>
        <taxon>Pseudomonadota</taxon>
        <taxon>Gammaproteobacteria</taxon>
        <taxon>Cellvibrionales</taxon>
        <taxon>Cellvibrionaceae</taxon>
        <taxon>Saccharophagus</taxon>
    </lineage>
</organism>
<dbReference type="Proteomes" id="UP001169760">
    <property type="component" value="Unassembled WGS sequence"/>
</dbReference>
<evidence type="ECO:0000313" key="3">
    <source>
        <dbReference type="Proteomes" id="UP001169760"/>
    </source>
</evidence>
<dbReference type="RefSeq" id="WP_011468015.1">
    <property type="nucleotide sequence ID" value="NZ_CP123764.1"/>
</dbReference>
<proteinExistence type="predicted"/>
<dbReference type="AlphaFoldDB" id="A0AAW7X2S8"/>
<sequence length="165" mass="19264">MARIRTDLPVLPSLLDRLIDDDPDRSLEAVKPAGVVLADIKANIRRDLENLLNTRIYRQLSIDAYPELQKSLVNYGIKDFSHVQFDSDEERIQFAWSIRRAIEDYEPRFQWVQVDIEPFGEDFQRTLYLKISATLLIEPDPVPLIFDSRVRTTDRALKLREVNHG</sequence>
<dbReference type="EMBL" id="JAUOPB010000003">
    <property type="protein sequence ID" value="MDO6421795.1"/>
    <property type="molecule type" value="Genomic_DNA"/>
</dbReference>
<gene>
    <name evidence="2" type="primary">tssE</name>
    <name evidence="2" type="ORF">Q4521_04870</name>
</gene>
<dbReference type="InterPro" id="IPR017737">
    <property type="entry name" value="TssE1-like"/>
</dbReference>
<feature type="domain" description="IraD/Gp25-like" evidence="1">
    <location>
        <begin position="39"/>
        <end position="139"/>
    </location>
</feature>
<dbReference type="NCBIfam" id="TIGR03357">
    <property type="entry name" value="VI_zyme"/>
    <property type="match status" value="1"/>
</dbReference>
<dbReference type="Pfam" id="PF04965">
    <property type="entry name" value="GPW_gp25"/>
    <property type="match status" value="1"/>
</dbReference>
<dbReference type="Gene3D" id="3.10.450.40">
    <property type="match status" value="1"/>
</dbReference>
<evidence type="ECO:0000313" key="2">
    <source>
        <dbReference type="EMBL" id="MDO6421795.1"/>
    </source>
</evidence>
<dbReference type="GeneID" id="98613208"/>
<reference evidence="2" key="1">
    <citation type="submission" date="2023-07" db="EMBL/GenBank/DDBJ databases">
        <title>Genome content predicts the carbon catabolic preferences of heterotrophic bacteria.</title>
        <authorList>
            <person name="Gralka M."/>
        </authorList>
    </citation>
    <scope>NUCLEOTIDE SEQUENCE</scope>
    <source>
        <strain evidence="2">I3M17_2</strain>
    </source>
</reference>
<protein>
    <submittedName>
        <fullName evidence="2">Type VI secretion system baseplate subunit TssE</fullName>
    </submittedName>
</protein>
<comment type="caution">
    <text evidence="2">The sequence shown here is derived from an EMBL/GenBank/DDBJ whole genome shotgun (WGS) entry which is preliminary data.</text>
</comment>
<dbReference type="InterPro" id="IPR007048">
    <property type="entry name" value="IraD/Gp25-like"/>
</dbReference>
<dbReference type="PANTHER" id="PTHR38595">
    <property type="entry name" value="CYTOPLASMIC PROTEIN-RELATED"/>
    <property type="match status" value="1"/>
</dbReference>
<dbReference type="SUPFAM" id="SSF160719">
    <property type="entry name" value="gpW/gp25-like"/>
    <property type="match status" value="1"/>
</dbReference>
<dbReference type="PANTHER" id="PTHR38595:SF2">
    <property type="entry name" value="TYPE VI SECRETION SYSTEM BASEPLATE SUBUNIT TSSE"/>
    <property type="match status" value="1"/>
</dbReference>
<evidence type="ECO:0000259" key="1">
    <source>
        <dbReference type="Pfam" id="PF04965"/>
    </source>
</evidence>
<name>A0AAW7X2S8_9GAMM</name>